<dbReference type="SUPFAM" id="SSF47090">
    <property type="entry name" value="PGBD-like"/>
    <property type="match status" value="1"/>
</dbReference>
<dbReference type="InterPro" id="IPR036365">
    <property type="entry name" value="PGBD-like_sf"/>
</dbReference>
<protein>
    <submittedName>
        <fullName evidence="2">Peptidoglycan-binding protein</fullName>
    </submittedName>
</protein>
<feature type="domain" description="Peptidoglycan binding-like" evidence="1">
    <location>
        <begin position="9"/>
        <end position="65"/>
    </location>
</feature>
<sequence>MTTYRLGSSGEEVERIQARLQALGFYRGPVDGAFGGGTEAAAKAFQRSGGLDVDGAVGPITWNALFNAEIPESSLSSRPLDYRCLALTGAFETNAGFPDCFAGLSGDFDGQGISFGVCQWNFGQDSLQPMLREMIEEHPGVVRSIFQERYGVLTAALDADKRELMDFAASIQHPVKHFVIEPWRGMFKSLGRTGEFQAIEQKYAGALYRAAVKLCADYGLWSQRATALMFDIKVQNGGISSLVKAQVLADFADLAPELPREALETERMKIIAHRRAEAANPRWVEDVRARKLCIAKGEGVVHGVRYNLEEQFGIRLE</sequence>
<dbReference type="AlphaFoldDB" id="A0AA49FLC7"/>
<dbReference type="KEGG" id="npv:OHM77_02045"/>
<organism evidence="2">
    <name type="scientific">Candidatus Nitricoxidivorans perseverans</name>
    <dbReference type="NCBI Taxonomy" id="2975601"/>
    <lineage>
        <taxon>Bacteria</taxon>
        <taxon>Pseudomonadati</taxon>
        <taxon>Pseudomonadota</taxon>
        <taxon>Betaproteobacteria</taxon>
        <taxon>Nitrosomonadales</taxon>
        <taxon>Sterolibacteriaceae</taxon>
        <taxon>Candidatus Nitricoxidivorans</taxon>
    </lineage>
</organism>
<evidence type="ECO:0000259" key="1">
    <source>
        <dbReference type="Pfam" id="PF01471"/>
    </source>
</evidence>
<dbReference type="Gene3D" id="1.10.101.10">
    <property type="entry name" value="PGBD-like superfamily/PGBD"/>
    <property type="match status" value="1"/>
</dbReference>
<dbReference type="Pfam" id="PF01471">
    <property type="entry name" value="PG_binding_1"/>
    <property type="match status" value="1"/>
</dbReference>
<gene>
    <name evidence="2" type="ORF">OHM77_02045</name>
</gene>
<reference evidence="2" key="1">
    <citation type="journal article" date="2023" name="Nat. Microbiol.">
        <title>Enrichment and characterization of a nitric oxide-reducing microbial community in a continuous bioreactor.</title>
        <authorList>
            <person name="Garrido-Amador P."/>
            <person name="Stortenbeker N."/>
            <person name="Wessels H.J.C.T."/>
            <person name="Speth D.R."/>
            <person name="Garcia-Heredia I."/>
            <person name="Kartal B."/>
        </authorList>
    </citation>
    <scope>NUCLEOTIDE SEQUENCE</scope>
    <source>
        <strain evidence="2">MAG1</strain>
    </source>
</reference>
<evidence type="ECO:0000313" key="2">
    <source>
        <dbReference type="EMBL" id="WIM06097.1"/>
    </source>
</evidence>
<accession>A0AA49FLC7</accession>
<dbReference type="Proteomes" id="UP001234916">
    <property type="component" value="Chromosome"/>
</dbReference>
<proteinExistence type="predicted"/>
<dbReference type="EMBL" id="CP107246">
    <property type="protein sequence ID" value="WIM06097.1"/>
    <property type="molecule type" value="Genomic_DNA"/>
</dbReference>
<dbReference type="InterPro" id="IPR036366">
    <property type="entry name" value="PGBDSf"/>
</dbReference>
<name>A0AA49FLC7_9PROT</name>
<dbReference type="InterPro" id="IPR002477">
    <property type="entry name" value="Peptidoglycan-bd-like"/>
</dbReference>